<dbReference type="STRING" id="403673.A0A177WM40"/>
<organism evidence="12 13">
    <name type="scientific">Batrachochytrium dendrobatidis (strain JEL423)</name>
    <dbReference type="NCBI Taxonomy" id="403673"/>
    <lineage>
        <taxon>Eukaryota</taxon>
        <taxon>Fungi</taxon>
        <taxon>Fungi incertae sedis</taxon>
        <taxon>Chytridiomycota</taxon>
        <taxon>Chytridiomycota incertae sedis</taxon>
        <taxon>Chytridiomycetes</taxon>
        <taxon>Rhizophydiales</taxon>
        <taxon>Rhizophydiales incertae sedis</taxon>
        <taxon>Batrachochytrium</taxon>
    </lineage>
</organism>
<evidence type="ECO:0000259" key="11">
    <source>
        <dbReference type="Pfam" id="PF01602"/>
    </source>
</evidence>
<evidence type="ECO:0000256" key="9">
    <source>
        <dbReference type="ARBA" id="ARBA00083145"/>
    </source>
</evidence>
<dbReference type="SUPFAM" id="SSF48371">
    <property type="entry name" value="ARM repeat"/>
    <property type="match status" value="1"/>
</dbReference>
<evidence type="ECO:0000256" key="6">
    <source>
        <dbReference type="ARBA" id="ARBA00022927"/>
    </source>
</evidence>
<keyword evidence="6" id="KW-0653">Protein transport</keyword>
<feature type="compositionally biased region" description="Basic and acidic residues" evidence="10">
    <location>
        <begin position="688"/>
        <end position="701"/>
    </location>
</feature>
<dbReference type="PANTHER" id="PTHR22781:SF12">
    <property type="entry name" value="AP-3 COMPLEX SUBUNIT DELTA-1"/>
    <property type="match status" value="1"/>
</dbReference>
<dbReference type="GO" id="GO:0006623">
    <property type="term" value="P:protein targeting to vacuole"/>
    <property type="evidence" value="ECO:0007669"/>
    <property type="project" value="TreeGrafter"/>
</dbReference>
<dbReference type="GO" id="GO:0006896">
    <property type="term" value="P:Golgi to vacuole transport"/>
    <property type="evidence" value="ECO:0007669"/>
    <property type="project" value="TreeGrafter"/>
</dbReference>
<dbReference type="Pfam" id="PF01602">
    <property type="entry name" value="Adaptin_N"/>
    <property type="match status" value="1"/>
</dbReference>
<comment type="similarity">
    <text evidence="2">Belongs to the adaptor complexes large subunit family.</text>
</comment>
<dbReference type="InterPro" id="IPR011989">
    <property type="entry name" value="ARM-like"/>
</dbReference>
<protein>
    <recommendedName>
        <fullName evidence="3">AP-3 complex subunit delta</fullName>
    </recommendedName>
    <alternativeName>
        <fullName evidence="9">Adaptor-related protein complex 3 subunit delta</fullName>
    </alternativeName>
    <alternativeName>
        <fullName evidence="8">Delta-adaptin 3</fullName>
    </alternativeName>
</protein>
<evidence type="ECO:0000256" key="10">
    <source>
        <dbReference type="SAM" id="MobiDB-lite"/>
    </source>
</evidence>
<accession>A0A177WM40</accession>
<feature type="compositionally biased region" description="Basic residues" evidence="10">
    <location>
        <begin position="908"/>
        <end position="917"/>
    </location>
</feature>
<feature type="region of interest" description="Disordered" evidence="10">
    <location>
        <begin position="892"/>
        <end position="937"/>
    </location>
</feature>
<feature type="region of interest" description="Disordered" evidence="10">
    <location>
        <begin position="772"/>
        <end position="808"/>
    </location>
</feature>
<evidence type="ECO:0000256" key="1">
    <source>
        <dbReference type="ARBA" id="ARBA00004145"/>
    </source>
</evidence>
<dbReference type="GO" id="GO:0030123">
    <property type="term" value="C:AP-3 adaptor complex"/>
    <property type="evidence" value="ECO:0007669"/>
    <property type="project" value="InterPro"/>
</dbReference>
<dbReference type="eggNOG" id="KOG1059">
    <property type="taxonomic scope" value="Eukaryota"/>
</dbReference>
<evidence type="ECO:0000256" key="5">
    <source>
        <dbReference type="ARBA" id="ARBA00022737"/>
    </source>
</evidence>
<proteinExistence type="inferred from homology"/>
<dbReference type="Proteomes" id="UP000077115">
    <property type="component" value="Unassembled WGS sequence"/>
</dbReference>
<dbReference type="AlphaFoldDB" id="A0A177WM40"/>
<dbReference type="InterPro" id="IPR017105">
    <property type="entry name" value="AP3_complex_dsu"/>
</dbReference>
<dbReference type="InterPro" id="IPR002553">
    <property type="entry name" value="Clathrin/coatomer_adapt-like_N"/>
</dbReference>
<evidence type="ECO:0000313" key="13">
    <source>
        <dbReference type="Proteomes" id="UP000077115"/>
    </source>
</evidence>
<dbReference type="EMBL" id="DS022304">
    <property type="protein sequence ID" value="OAJ40451.1"/>
    <property type="molecule type" value="Genomic_DNA"/>
</dbReference>
<feature type="domain" description="Clathrin/coatomer adaptor adaptin-like N-terminal" evidence="11">
    <location>
        <begin position="22"/>
        <end position="594"/>
    </location>
</feature>
<feature type="region of interest" description="Disordered" evidence="10">
    <location>
        <begin position="674"/>
        <end position="719"/>
    </location>
</feature>
<feature type="compositionally biased region" description="Polar residues" evidence="10">
    <location>
        <begin position="709"/>
        <end position="719"/>
    </location>
</feature>
<feature type="compositionally biased region" description="Polar residues" evidence="10">
    <location>
        <begin position="840"/>
        <end position="852"/>
    </location>
</feature>
<feature type="compositionally biased region" description="Polar residues" evidence="10">
    <location>
        <begin position="674"/>
        <end position="687"/>
    </location>
</feature>
<evidence type="ECO:0000256" key="7">
    <source>
        <dbReference type="ARBA" id="ARBA00023136"/>
    </source>
</evidence>
<evidence type="ECO:0000256" key="3">
    <source>
        <dbReference type="ARBA" id="ARBA00015717"/>
    </source>
</evidence>
<feature type="compositionally biased region" description="Basic and acidic residues" evidence="10">
    <location>
        <begin position="918"/>
        <end position="927"/>
    </location>
</feature>
<keyword evidence="7" id="KW-0472">Membrane</keyword>
<dbReference type="GO" id="GO:0030665">
    <property type="term" value="C:clathrin-coated vesicle membrane"/>
    <property type="evidence" value="ECO:0007669"/>
    <property type="project" value="UniProtKB-SubCell"/>
</dbReference>
<feature type="compositionally biased region" description="Polar residues" evidence="10">
    <location>
        <begin position="777"/>
        <end position="788"/>
    </location>
</feature>
<evidence type="ECO:0000313" key="12">
    <source>
        <dbReference type="EMBL" id="OAJ40451.1"/>
    </source>
</evidence>
<sequence>MYQSLTDLIRGLRANKNSEERFVANAIDEVRQELRTNDLDIKTNAISKLCVLHMMGYDMSWASFHIIEVMSSSKLSQKRVGYYAASISFKQDTDVLMLCTNLIKKDMSSNNYEDGAVAMHALAQIATPDLSRDLHMDLIVMLNHSKPYMRKRAILVLYRIFLKYPEALRAAFSRLKERLNDDDPSVVSAAVNVICELARKNPKSYLPLAPQLYGLLTTSNNNWMLIKTIKLFAALTPLEPRLVRKLVPPIVNLIQSTSAMSLVYECIHTLIVGGMITPESTTDQSESSQDRQIVLLCVTKLRKFLEDSDQNLKYLGLYALGKLLILRPSAVGEHREIILRCLEDPDYSIRQRALELIQNLSTPTHLFAIVKKLMMHLVPKTDTALSKRRTKRTLGKQENIYRNSVAQCILTMCSKDTFANVTNFEWYLSVLIDLSYCPLIDAGSAISEQFIQICVRVPEIVPLAVSSLAKLVMDTELLDTVTKQPNNTEALYGAVWVVGEYCNVLSDPQKIIKSMLLPQVNALSPLVHTVYLHNLLKVYARWIGGHLDGKDVKRPETDECLELIRVIIDRLEFFTTSPNLEVQDRASTVLEIFKLIIKEIDLSREETQPLTTFGMPRMTEILPTLFDGEFNPVSIKSQGKVVVPEGLDLDSWIHPPELEAEEFNLDGSSNYSDVDSLALSESPTHSFEQNERHQRRQEKQQNDPFYLTRSETQSKSTSSNILKIDVDKIPIAKLSLDTSPLAFGGLPSSLSSPSKYTSLFAKSRTEEQIRGEANAFNMGQSSPKTYQLKQEEDLPSRNAQTDMGDNEGHKDLLEDLEHIRLTDPDRYAVMSIDLTLAGDDNNSASHATGFSTSDKRAPRHSKSGLMYEALPDTVDQSLEKLELKSVKKKKTKKSAVDATLSAEEKGTKKSKKKSKSKKTGDIEEPDKKKKSGKAKSLAHIPEQAITTQVTTETHTVSALLSGAIGVSTEPIVFFEDDFVEIMYMWQHVGPLTDITATQLQLSIMVSIAIRPIETSAITISTCDVNTVSAVSINQLQPCEYEMNLVATRTESHLEFQVPDISMEIAYTYVTTDESLAKKMAHTVDLTIPPTVNMISRTSPTVMEMTASGMVELLTSDPPLLSLVHSTQMVLPSSVVFDVCIEMISARLCLGVVETHTTPARAVSMYGGQEWVQPHPDEKED</sequence>
<evidence type="ECO:0000256" key="8">
    <source>
        <dbReference type="ARBA" id="ARBA00076742"/>
    </source>
</evidence>
<dbReference type="FunFam" id="1.25.10.10:FF:000251">
    <property type="entry name" value="AP-3 complex subunit delta"/>
    <property type="match status" value="1"/>
</dbReference>
<name>A0A177WM40_BATDL</name>
<keyword evidence="5" id="KW-0677">Repeat</keyword>
<dbReference type="VEuPathDB" id="FungiDB:BDEG_24185"/>
<keyword evidence="4" id="KW-0813">Transport</keyword>
<dbReference type="Gene3D" id="1.25.10.10">
    <property type="entry name" value="Leucine-rich Repeat Variant"/>
    <property type="match status" value="1"/>
</dbReference>
<gene>
    <name evidence="12" type="ORF">BDEG_24185</name>
</gene>
<dbReference type="PANTHER" id="PTHR22781">
    <property type="entry name" value="DELTA ADAPTIN-RELATED"/>
    <property type="match status" value="1"/>
</dbReference>
<comment type="subcellular location">
    <subcellularLocation>
        <location evidence="1">Cytoplasmic vesicle</location>
        <location evidence="1">Clathrin-coated vesicle membrane</location>
        <topology evidence="1">Peripheral membrane protein</topology>
        <orientation evidence="1">Cytoplasmic side</orientation>
    </subcellularLocation>
</comment>
<dbReference type="OrthoDB" id="10264595at2759"/>
<evidence type="ECO:0000256" key="4">
    <source>
        <dbReference type="ARBA" id="ARBA00022448"/>
    </source>
</evidence>
<reference evidence="12 13" key="2">
    <citation type="submission" date="2016-05" db="EMBL/GenBank/DDBJ databases">
        <title>Lineage-specific infection strategies underlie the spectrum of fungal disease in amphibians.</title>
        <authorList>
            <person name="Cuomo C.A."/>
            <person name="Farrer R.A."/>
            <person name="James T."/>
            <person name="Longcore J."/>
            <person name="Birren B."/>
        </authorList>
    </citation>
    <scope>NUCLEOTIDE SEQUENCE [LARGE SCALE GENOMIC DNA]</scope>
    <source>
        <strain evidence="12 13">JEL423</strain>
    </source>
</reference>
<dbReference type="InterPro" id="IPR016024">
    <property type="entry name" value="ARM-type_fold"/>
</dbReference>
<reference evidence="12 13" key="1">
    <citation type="submission" date="2006-10" db="EMBL/GenBank/DDBJ databases">
        <title>The Genome Sequence of Batrachochytrium dendrobatidis JEL423.</title>
        <authorList>
            <consortium name="The Broad Institute Genome Sequencing Platform"/>
            <person name="Birren B."/>
            <person name="Lander E."/>
            <person name="Galagan J."/>
            <person name="Cuomo C."/>
            <person name="Devon K."/>
            <person name="Jaffe D."/>
            <person name="Butler J."/>
            <person name="Alvarez P."/>
            <person name="Gnerre S."/>
            <person name="Grabherr M."/>
            <person name="Kleber M."/>
            <person name="Mauceli E."/>
            <person name="Brockman W."/>
            <person name="Young S."/>
            <person name="LaButti K."/>
            <person name="Sykes S."/>
            <person name="DeCaprio D."/>
            <person name="Crawford M."/>
            <person name="Koehrsen M."/>
            <person name="Engels R."/>
            <person name="Montgomery P."/>
            <person name="Pearson M."/>
            <person name="Howarth C."/>
            <person name="Larson L."/>
            <person name="White J."/>
            <person name="O'Leary S."/>
            <person name="Kodira C."/>
            <person name="Zeng Q."/>
            <person name="Yandava C."/>
            <person name="Alvarado L."/>
            <person name="Longcore J."/>
            <person name="James T."/>
        </authorList>
    </citation>
    <scope>NUCLEOTIDE SEQUENCE [LARGE SCALE GENOMIC DNA]</scope>
    <source>
        <strain evidence="12 13">JEL423</strain>
    </source>
</reference>
<feature type="region of interest" description="Disordered" evidence="10">
    <location>
        <begin position="837"/>
        <end position="868"/>
    </location>
</feature>
<dbReference type="GO" id="GO:0010008">
    <property type="term" value="C:endosome membrane"/>
    <property type="evidence" value="ECO:0007669"/>
    <property type="project" value="TreeGrafter"/>
</dbReference>
<evidence type="ECO:0000256" key="2">
    <source>
        <dbReference type="ARBA" id="ARBA00006613"/>
    </source>
</evidence>